<proteinExistence type="predicted"/>
<keyword evidence="1 3" id="KW-0863">Zinc-finger</keyword>
<dbReference type="SUPFAM" id="SSF57850">
    <property type="entry name" value="RING/U-box"/>
    <property type="match status" value="1"/>
</dbReference>
<dbReference type="PROSITE" id="PS50908">
    <property type="entry name" value="RWD"/>
    <property type="match status" value="1"/>
</dbReference>
<dbReference type="SMART" id="SM01197">
    <property type="entry name" value="FANCL_C"/>
    <property type="match status" value="1"/>
</dbReference>
<dbReference type="EMBL" id="UZAE01013063">
    <property type="protein sequence ID" value="VDO08011.1"/>
    <property type="molecule type" value="Genomic_DNA"/>
</dbReference>
<evidence type="ECO:0000256" key="3">
    <source>
        <dbReference type="PROSITE-ProRule" id="PRU00175"/>
    </source>
</evidence>
<dbReference type="AlphaFoldDB" id="A0A0R3TS62"/>
<feature type="domain" description="RWD" evidence="5">
    <location>
        <begin position="16"/>
        <end position="122"/>
    </location>
</feature>
<reference evidence="6 7" key="2">
    <citation type="submission" date="2018-11" db="EMBL/GenBank/DDBJ databases">
        <authorList>
            <consortium name="Pathogen Informatics"/>
        </authorList>
    </citation>
    <scope>NUCLEOTIDE SEQUENCE [LARGE SCALE GENOMIC DNA]</scope>
</reference>
<dbReference type="InterPro" id="IPR016135">
    <property type="entry name" value="UBQ-conjugating_enzyme/RWD"/>
</dbReference>
<evidence type="ECO:0000259" key="5">
    <source>
        <dbReference type="PROSITE" id="PS50908"/>
    </source>
</evidence>
<dbReference type="GO" id="GO:0061630">
    <property type="term" value="F:ubiquitin protein ligase activity"/>
    <property type="evidence" value="ECO:0007669"/>
    <property type="project" value="InterPro"/>
</dbReference>
<evidence type="ECO:0000259" key="4">
    <source>
        <dbReference type="PROSITE" id="PS50089"/>
    </source>
</evidence>
<organism evidence="8">
    <name type="scientific">Rodentolepis nana</name>
    <name type="common">Dwarf tapeworm</name>
    <name type="synonym">Hymenolepis nana</name>
    <dbReference type="NCBI Taxonomy" id="102285"/>
    <lineage>
        <taxon>Eukaryota</taxon>
        <taxon>Metazoa</taxon>
        <taxon>Spiralia</taxon>
        <taxon>Lophotrochozoa</taxon>
        <taxon>Platyhelminthes</taxon>
        <taxon>Cestoda</taxon>
        <taxon>Eucestoda</taxon>
        <taxon>Cyclophyllidea</taxon>
        <taxon>Hymenolepididae</taxon>
        <taxon>Rodentolepis</taxon>
    </lineage>
</organism>
<dbReference type="OrthoDB" id="432311at2759"/>
<dbReference type="InterPro" id="IPR001841">
    <property type="entry name" value="Znf_RING"/>
</dbReference>
<dbReference type="Gene3D" id="3.30.40.10">
    <property type="entry name" value="Zinc/RING finger domain, C3HC4 (zinc finger)"/>
    <property type="match status" value="1"/>
</dbReference>
<dbReference type="InterPro" id="IPR013083">
    <property type="entry name" value="Znf_RING/FYVE/PHD"/>
</dbReference>
<dbReference type="GO" id="GO:0016567">
    <property type="term" value="P:protein ubiquitination"/>
    <property type="evidence" value="ECO:0007669"/>
    <property type="project" value="TreeGrafter"/>
</dbReference>
<dbReference type="SUPFAM" id="SSF54495">
    <property type="entry name" value="UBC-like"/>
    <property type="match status" value="1"/>
</dbReference>
<reference evidence="8" key="1">
    <citation type="submission" date="2017-02" db="UniProtKB">
        <authorList>
            <consortium name="WormBaseParasite"/>
        </authorList>
    </citation>
    <scope>IDENTIFICATION</scope>
</reference>
<dbReference type="SMART" id="SM00184">
    <property type="entry name" value="RING"/>
    <property type="match status" value="1"/>
</dbReference>
<keyword evidence="7" id="KW-1185">Reference proteome</keyword>
<dbReference type="GO" id="GO:0008270">
    <property type="term" value="F:zinc ion binding"/>
    <property type="evidence" value="ECO:0007669"/>
    <property type="project" value="UniProtKB-KW"/>
</dbReference>
<gene>
    <name evidence="6" type="ORF">HNAJ_LOCUS10465</name>
</gene>
<evidence type="ECO:0000256" key="2">
    <source>
        <dbReference type="ARBA" id="ARBA00022833"/>
    </source>
</evidence>
<dbReference type="WBParaSite" id="HNAJ_0001047001-mRNA-1">
    <property type="protein sequence ID" value="HNAJ_0001047001-mRNA-1"/>
    <property type="gene ID" value="HNAJ_0001047001"/>
</dbReference>
<evidence type="ECO:0000256" key="1">
    <source>
        <dbReference type="ARBA" id="ARBA00022771"/>
    </source>
</evidence>
<dbReference type="PANTHER" id="PTHR13198">
    <property type="entry name" value="RING FINGER PROTEIN 25"/>
    <property type="match status" value="1"/>
</dbReference>
<dbReference type="PANTHER" id="PTHR13198:SF4">
    <property type="entry name" value="E3 UBIQUITIN-PROTEIN LIGASE RNF25"/>
    <property type="match status" value="1"/>
</dbReference>
<evidence type="ECO:0000313" key="7">
    <source>
        <dbReference type="Proteomes" id="UP000278807"/>
    </source>
</evidence>
<dbReference type="Gene3D" id="3.10.110.10">
    <property type="entry name" value="Ubiquitin Conjugating Enzyme"/>
    <property type="match status" value="1"/>
</dbReference>
<protein>
    <submittedName>
        <fullName evidence="8">RING-type domain-containing protein</fullName>
    </submittedName>
</protein>
<dbReference type="InterPro" id="IPR006575">
    <property type="entry name" value="RWD_dom"/>
</dbReference>
<dbReference type="GO" id="GO:0005634">
    <property type="term" value="C:nucleus"/>
    <property type="evidence" value="ECO:0007669"/>
    <property type="project" value="TreeGrafter"/>
</dbReference>
<feature type="domain" description="RING-type" evidence="4">
    <location>
        <begin position="128"/>
        <end position="196"/>
    </location>
</feature>
<name>A0A0R3TS62_RODNA</name>
<dbReference type="SMART" id="SM00591">
    <property type="entry name" value="RWD"/>
    <property type="match status" value="1"/>
</dbReference>
<dbReference type="PROSITE" id="PS50089">
    <property type="entry name" value="ZF_RING_2"/>
    <property type="match status" value="1"/>
</dbReference>
<dbReference type="InterPro" id="IPR039133">
    <property type="entry name" value="RNF25"/>
</dbReference>
<keyword evidence="1 3" id="KW-0479">Metal-binding</keyword>
<accession>A0A0R3TS62</accession>
<dbReference type="Pfam" id="PF05773">
    <property type="entry name" value="RWD"/>
    <property type="match status" value="1"/>
</dbReference>
<keyword evidence="2" id="KW-0862">Zinc</keyword>
<dbReference type="Proteomes" id="UP000278807">
    <property type="component" value="Unassembled WGS sequence"/>
</dbReference>
<dbReference type="STRING" id="102285.A0A0R3TS62"/>
<sequence length="210" mass="23618">MANLEYIQSTFPNCADELAILKSAFPTETKLDIWFHNCVNVYILVTPGVVGVPVNVCFKLRILISSEYPRISPLFELHDPVGLSDPDLAKLKSEIREVIQSLTGECMMFSIIDCCREFISSNIPSVDCSICFEGFQREEDVTRSSCNHFFHNVCLSDYHKSLLATYQSELVAILAKNPHCPKEMRPVLRFPCPLCKTELPPLIGVPSDCV</sequence>
<dbReference type="Pfam" id="PF17123">
    <property type="entry name" value="zf-RING_11"/>
    <property type="match status" value="1"/>
</dbReference>
<evidence type="ECO:0000313" key="6">
    <source>
        <dbReference type="EMBL" id="VDO08011.1"/>
    </source>
</evidence>
<evidence type="ECO:0000313" key="8">
    <source>
        <dbReference type="WBParaSite" id="HNAJ_0001047001-mRNA-1"/>
    </source>
</evidence>